<keyword evidence="4" id="KW-1185">Reference proteome</keyword>
<feature type="transmembrane region" description="Helical" evidence="2">
    <location>
        <begin position="51"/>
        <end position="70"/>
    </location>
</feature>
<evidence type="ECO:0000256" key="2">
    <source>
        <dbReference type="SAM" id="Phobius"/>
    </source>
</evidence>
<proteinExistence type="predicted"/>
<protein>
    <submittedName>
        <fullName evidence="3">Uncharacterized protein</fullName>
    </submittedName>
</protein>
<evidence type="ECO:0000256" key="1">
    <source>
        <dbReference type="SAM" id="MobiDB-lite"/>
    </source>
</evidence>
<dbReference type="Proteomes" id="UP000600026">
    <property type="component" value="Unassembled WGS sequence"/>
</dbReference>
<dbReference type="EMBL" id="BNEE01000006">
    <property type="protein sequence ID" value="GHI85924.1"/>
    <property type="molecule type" value="Genomic_DNA"/>
</dbReference>
<name>A0A919LIX1_9ACTN</name>
<sequence>MLPVQVRGSTSVPRSSSATASLAKVPRTCSSRASGPVFPLPHAAASLILDYVLNFAVSVTAGVAALTSAARSRSWSRP</sequence>
<organism evidence="3 4">
    <name type="scientific">Streptomyces xanthophaeus</name>
    <dbReference type="NCBI Taxonomy" id="67385"/>
    <lineage>
        <taxon>Bacteria</taxon>
        <taxon>Bacillati</taxon>
        <taxon>Actinomycetota</taxon>
        <taxon>Actinomycetes</taxon>
        <taxon>Kitasatosporales</taxon>
        <taxon>Streptomycetaceae</taxon>
        <taxon>Streptomyces</taxon>
    </lineage>
</organism>
<keyword evidence="2" id="KW-1133">Transmembrane helix</keyword>
<dbReference type="AlphaFoldDB" id="A0A919LIX1"/>
<evidence type="ECO:0000313" key="4">
    <source>
        <dbReference type="Proteomes" id="UP000600026"/>
    </source>
</evidence>
<comment type="caution">
    <text evidence="3">The sequence shown here is derived from an EMBL/GenBank/DDBJ whole genome shotgun (WGS) entry which is preliminary data.</text>
</comment>
<keyword evidence="2" id="KW-0472">Membrane</keyword>
<evidence type="ECO:0000313" key="3">
    <source>
        <dbReference type="EMBL" id="GHI85924.1"/>
    </source>
</evidence>
<accession>A0A919LIX1</accession>
<feature type="region of interest" description="Disordered" evidence="1">
    <location>
        <begin position="1"/>
        <end position="25"/>
    </location>
</feature>
<feature type="compositionally biased region" description="Polar residues" evidence="1">
    <location>
        <begin position="7"/>
        <end position="20"/>
    </location>
</feature>
<gene>
    <name evidence="3" type="ORF">Sxan_32880</name>
</gene>
<reference evidence="3" key="1">
    <citation type="submission" date="2020-09" db="EMBL/GenBank/DDBJ databases">
        <title>Whole genome shotgun sequence of Streptomyces xanthophaeus NBRC 12829.</title>
        <authorList>
            <person name="Komaki H."/>
            <person name="Tamura T."/>
        </authorList>
    </citation>
    <scope>NUCLEOTIDE SEQUENCE</scope>
    <source>
        <strain evidence="3">NBRC 12829</strain>
    </source>
</reference>
<keyword evidence="2" id="KW-0812">Transmembrane</keyword>